<accession>A0AAV9DKX4</accession>
<evidence type="ECO:0008006" key="3">
    <source>
        <dbReference type="Google" id="ProtNLM"/>
    </source>
</evidence>
<reference evidence="1" key="1">
    <citation type="journal article" date="2023" name="Nat. Commun.">
        <title>Diploid and tetraploid genomes of Acorus and the evolution of monocots.</title>
        <authorList>
            <person name="Ma L."/>
            <person name="Liu K.W."/>
            <person name="Li Z."/>
            <person name="Hsiao Y.Y."/>
            <person name="Qi Y."/>
            <person name="Fu T."/>
            <person name="Tang G.D."/>
            <person name="Zhang D."/>
            <person name="Sun W.H."/>
            <person name="Liu D.K."/>
            <person name="Li Y."/>
            <person name="Chen G.Z."/>
            <person name="Liu X.D."/>
            <person name="Liao X.Y."/>
            <person name="Jiang Y.T."/>
            <person name="Yu X."/>
            <person name="Hao Y."/>
            <person name="Huang J."/>
            <person name="Zhao X.W."/>
            <person name="Ke S."/>
            <person name="Chen Y.Y."/>
            <person name="Wu W.L."/>
            <person name="Hsu J.L."/>
            <person name="Lin Y.F."/>
            <person name="Huang M.D."/>
            <person name="Li C.Y."/>
            <person name="Huang L."/>
            <person name="Wang Z.W."/>
            <person name="Zhao X."/>
            <person name="Zhong W.Y."/>
            <person name="Peng D.H."/>
            <person name="Ahmad S."/>
            <person name="Lan S."/>
            <person name="Zhang J.S."/>
            <person name="Tsai W.C."/>
            <person name="Van de Peer Y."/>
            <person name="Liu Z.J."/>
        </authorList>
    </citation>
    <scope>NUCLEOTIDE SEQUENCE</scope>
    <source>
        <strain evidence="1">CP</strain>
    </source>
</reference>
<keyword evidence="2" id="KW-1185">Reference proteome</keyword>
<proteinExistence type="predicted"/>
<organism evidence="1 2">
    <name type="scientific">Acorus calamus</name>
    <name type="common">Sweet flag</name>
    <dbReference type="NCBI Taxonomy" id="4465"/>
    <lineage>
        <taxon>Eukaryota</taxon>
        <taxon>Viridiplantae</taxon>
        <taxon>Streptophyta</taxon>
        <taxon>Embryophyta</taxon>
        <taxon>Tracheophyta</taxon>
        <taxon>Spermatophyta</taxon>
        <taxon>Magnoliopsida</taxon>
        <taxon>Liliopsida</taxon>
        <taxon>Acoraceae</taxon>
        <taxon>Acorus</taxon>
    </lineage>
</organism>
<dbReference type="Proteomes" id="UP001180020">
    <property type="component" value="Unassembled WGS sequence"/>
</dbReference>
<evidence type="ECO:0000313" key="2">
    <source>
        <dbReference type="Proteomes" id="UP001180020"/>
    </source>
</evidence>
<reference evidence="1" key="2">
    <citation type="submission" date="2023-06" db="EMBL/GenBank/DDBJ databases">
        <authorList>
            <person name="Ma L."/>
            <person name="Liu K.-W."/>
            <person name="Li Z."/>
            <person name="Hsiao Y.-Y."/>
            <person name="Qi Y."/>
            <person name="Fu T."/>
            <person name="Tang G."/>
            <person name="Zhang D."/>
            <person name="Sun W.-H."/>
            <person name="Liu D.-K."/>
            <person name="Li Y."/>
            <person name="Chen G.-Z."/>
            <person name="Liu X.-D."/>
            <person name="Liao X.-Y."/>
            <person name="Jiang Y.-T."/>
            <person name="Yu X."/>
            <person name="Hao Y."/>
            <person name="Huang J."/>
            <person name="Zhao X.-W."/>
            <person name="Ke S."/>
            <person name="Chen Y.-Y."/>
            <person name="Wu W.-L."/>
            <person name="Hsu J.-L."/>
            <person name="Lin Y.-F."/>
            <person name="Huang M.-D."/>
            <person name="Li C.-Y."/>
            <person name="Huang L."/>
            <person name="Wang Z.-W."/>
            <person name="Zhao X."/>
            <person name="Zhong W.-Y."/>
            <person name="Peng D.-H."/>
            <person name="Ahmad S."/>
            <person name="Lan S."/>
            <person name="Zhang J.-S."/>
            <person name="Tsai W.-C."/>
            <person name="Van De Peer Y."/>
            <person name="Liu Z.-J."/>
        </authorList>
    </citation>
    <scope>NUCLEOTIDE SEQUENCE</scope>
    <source>
        <strain evidence="1">CP</strain>
        <tissue evidence="1">Leaves</tissue>
    </source>
</reference>
<dbReference type="EMBL" id="JAUJYO010000012">
    <property type="protein sequence ID" value="KAK1301494.1"/>
    <property type="molecule type" value="Genomic_DNA"/>
</dbReference>
<evidence type="ECO:0000313" key="1">
    <source>
        <dbReference type="EMBL" id="KAK1301494.1"/>
    </source>
</evidence>
<protein>
    <recommendedName>
        <fullName evidence="3">RNase H type-1 domain-containing protein</fullName>
    </recommendedName>
</protein>
<name>A0AAV9DKX4_ACOCL</name>
<dbReference type="AlphaFoldDB" id="A0AAV9DKX4"/>
<gene>
    <name evidence="1" type="ORF">QJS10_CPB12g00943</name>
</gene>
<comment type="caution">
    <text evidence="1">The sequence shown here is derived from an EMBL/GenBank/DDBJ whole genome shotgun (WGS) entry which is preliminary data.</text>
</comment>
<sequence length="118" mass="13842">MGAIWRERNSRIFKGKSSHESRVLRNVKDDIKLRFQTVQLKSNITLDMQQVADAFRGLERLVEWRITHIFREGNNSTDLLAARRQTRGEHNILPHQTWLELNEALAANKARTCFTQNK</sequence>